<dbReference type="OrthoDB" id="6580819at2759"/>
<protein>
    <submittedName>
        <fullName evidence="1">General transcription factor II-I repeat domain-containing protein 2B-like</fullName>
    </submittedName>
</protein>
<sequence length="113" mass="13559">MFHTKVRWLSKDKVLEQFFSLYEEIKLFIHEQKAEFPKINSLSFWYKLAFLADVTQSLNILQTNLQGNNKLIPHMANKTFAFEEKLKMYIEEVSDNDFSCFSKFDLMTKENKF</sequence>
<dbReference type="AlphaFoldDB" id="A0A6G0ZC73"/>
<keyword evidence="2" id="KW-1185">Reference proteome</keyword>
<accession>A0A6G0ZC73</accession>
<dbReference type="EMBL" id="VUJU01000755">
    <property type="protein sequence ID" value="KAF0768523.1"/>
    <property type="molecule type" value="Genomic_DNA"/>
</dbReference>
<comment type="caution">
    <text evidence="1">The sequence shown here is derived from an EMBL/GenBank/DDBJ whole genome shotgun (WGS) entry which is preliminary data.</text>
</comment>
<name>A0A6G0ZC73_APHCR</name>
<evidence type="ECO:0000313" key="1">
    <source>
        <dbReference type="EMBL" id="KAF0768523.1"/>
    </source>
</evidence>
<organism evidence="1 2">
    <name type="scientific">Aphis craccivora</name>
    <name type="common">Cowpea aphid</name>
    <dbReference type="NCBI Taxonomy" id="307492"/>
    <lineage>
        <taxon>Eukaryota</taxon>
        <taxon>Metazoa</taxon>
        <taxon>Ecdysozoa</taxon>
        <taxon>Arthropoda</taxon>
        <taxon>Hexapoda</taxon>
        <taxon>Insecta</taxon>
        <taxon>Pterygota</taxon>
        <taxon>Neoptera</taxon>
        <taxon>Paraneoptera</taxon>
        <taxon>Hemiptera</taxon>
        <taxon>Sternorrhyncha</taxon>
        <taxon>Aphidomorpha</taxon>
        <taxon>Aphidoidea</taxon>
        <taxon>Aphididae</taxon>
        <taxon>Aphidini</taxon>
        <taxon>Aphis</taxon>
        <taxon>Aphis</taxon>
    </lineage>
</organism>
<dbReference type="PANTHER" id="PTHR45913:SF5">
    <property type="entry name" value="GENERAL TRANSCRIPTION FACTOR II-I REPEAT DOMAIN-CONTAINING PROTEIN 2A-LIKE PROTEIN"/>
    <property type="match status" value="1"/>
</dbReference>
<proteinExistence type="predicted"/>
<reference evidence="1 2" key="1">
    <citation type="submission" date="2019-08" db="EMBL/GenBank/DDBJ databases">
        <title>Whole genome of Aphis craccivora.</title>
        <authorList>
            <person name="Voronova N.V."/>
            <person name="Shulinski R.S."/>
            <person name="Bandarenka Y.V."/>
            <person name="Zhorov D.G."/>
            <person name="Warner D."/>
        </authorList>
    </citation>
    <scope>NUCLEOTIDE SEQUENCE [LARGE SCALE GENOMIC DNA]</scope>
    <source>
        <strain evidence="1">180601</strain>
        <tissue evidence="1">Whole Body</tissue>
    </source>
</reference>
<dbReference type="Proteomes" id="UP000478052">
    <property type="component" value="Unassembled WGS sequence"/>
</dbReference>
<evidence type="ECO:0000313" key="2">
    <source>
        <dbReference type="Proteomes" id="UP000478052"/>
    </source>
</evidence>
<dbReference type="PANTHER" id="PTHR45913">
    <property type="entry name" value="EPM2A-INTERACTING PROTEIN 1"/>
    <property type="match status" value="1"/>
</dbReference>
<gene>
    <name evidence="1" type="ORF">FWK35_00001792</name>
</gene>